<comment type="similarity">
    <text evidence="2">Belongs to the chromate ion transporter (CHR) (TC 2.A.51) family.</text>
</comment>
<evidence type="ECO:0000313" key="8">
    <source>
        <dbReference type="EMBL" id="KIM34990.1"/>
    </source>
</evidence>
<evidence type="ECO:0000256" key="2">
    <source>
        <dbReference type="ARBA" id="ARBA00005262"/>
    </source>
</evidence>
<dbReference type="HOGENOM" id="CLU_018106_0_2_1"/>
<keyword evidence="5 7" id="KW-1133">Transmembrane helix</keyword>
<keyword evidence="4 7" id="KW-0812">Transmembrane</keyword>
<dbReference type="PANTHER" id="PTHR33567:SF3">
    <property type="entry name" value="CHROMATE ION TRANSPORTER (EUROFUNG)"/>
    <property type="match status" value="1"/>
</dbReference>
<dbReference type="OrthoDB" id="2160638at2759"/>
<protein>
    <recommendedName>
        <fullName evidence="10">Chromate transporter</fullName>
    </recommendedName>
</protein>
<accession>A0A0C3BDV6</accession>
<dbReference type="GO" id="GO:0005886">
    <property type="term" value="C:plasma membrane"/>
    <property type="evidence" value="ECO:0007669"/>
    <property type="project" value="UniProtKB-SubCell"/>
</dbReference>
<feature type="transmembrane region" description="Helical" evidence="7">
    <location>
        <begin position="407"/>
        <end position="427"/>
    </location>
</feature>
<feature type="transmembrane region" description="Helical" evidence="7">
    <location>
        <begin position="264"/>
        <end position="286"/>
    </location>
</feature>
<evidence type="ECO:0000256" key="4">
    <source>
        <dbReference type="ARBA" id="ARBA00022692"/>
    </source>
</evidence>
<sequence>MELSPLQTPGYEQSQLSKRLLDVFWRTFDLGFTAFGGPPVHYQIFHRRFVDGLGKIPWIDEQTFKEVFALTQALPGPASTKMLFTITQIYAGIIPASLVFLLWSLPGATVMYGLSLGVQRMDEILPGPAYALLSGMNAATVGIIALSAVQLAKRAVTDPLTRMLVLFGGCASLCYSALWYSPALLAFAGFVTLAWDIGGGTFWSVRNRGSAEPPEPEAELGNAADIVNQSTDSIRSNNAVTGETSQTIAQPFHDIPPHAIPAKIGLIIITLFFVAFTILMTLRGSLTHPPLPFSLFNSLFLAGTIVFGGGSVIIALLRDYVVDPGWVSPRDFLLGLAVIQALPGPNSNFGVYLGALVLAGPVSTLSVPTIFGAVLAFVGLFTPCLWLSVGFQSLWQSSRKRQGVISVLRGINATAVGFVFAAVYRLWENGYLSAAQSRGGSLSQEPWWVVVAATTFTIVEWFSVPPPVAILAGGISGLGWWGAVGRHFGDKLRGDTFLESIFTTMLPGT</sequence>
<dbReference type="PANTHER" id="PTHR33567">
    <property type="entry name" value="CHROMATE ION TRANSPORTER (EUROFUNG)"/>
    <property type="match status" value="1"/>
</dbReference>
<dbReference type="STRING" id="686832.A0A0C3BDV6"/>
<evidence type="ECO:0008006" key="10">
    <source>
        <dbReference type="Google" id="ProtNLM"/>
    </source>
</evidence>
<keyword evidence="9" id="KW-1185">Reference proteome</keyword>
<proteinExistence type="inferred from homology"/>
<feature type="transmembrane region" description="Helical" evidence="7">
    <location>
        <begin position="370"/>
        <end position="395"/>
    </location>
</feature>
<gene>
    <name evidence="8" type="ORF">M413DRAFT_32846</name>
</gene>
<dbReference type="AlphaFoldDB" id="A0A0C3BDV6"/>
<evidence type="ECO:0000256" key="5">
    <source>
        <dbReference type="ARBA" id="ARBA00022989"/>
    </source>
</evidence>
<comment type="subcellular location">
    <subcellularLocation>
        <location evidence="1">Cell membrane</location>
        <topology evidence="1">Multi-pass membrane protein</topology>
    </subcellularLocation>
</comment>
<dbReference type="EMBL" id="KN831836">
    <property type="protein sequence ID" value="KIM34990.1"/>
    <property type="molecule type" value="Genomic_DNA"/>
</dbReference>
<feature type="transmembrane region" description="Helical" evidence="7">
    <location>
        <begin position="160"/>
        <end position="178"/>
    </location>
</feature>
<evidence type="ECO:0000313" key="9">
    <source>
        <dbReference type="Proteomes" id="UP000053424"/>
    </source>
</evidence>
<reference evidence="8 9" key="1">
    <citation type="submission" date="2014-04" db="EMBL/GenBank/DDBJ databases">
        <authorList>
            <consortium name="DOE Joint Genome Institute"/>
            <person name="Kuo A."/>
            <person name="Gay G."/>
            <person name="Dore J."/>
            <person name="Kohler A."/>
            <person name="Nagy L.G."/>
            <person name="Floudas D."/>
            <person name="Copeland A."/>
            <person name="Barry K.W."/>
            <person name="Cichocki N."/>
            <person name="Veneault-Fourrey C."/>
            <person name="LaButti K."/>
            <person name="Lindquist E.A."/>
            <person name="Lipzen A."/>
            <person name="Lundell T."/>
            <person name="Morin E."/>
            <person name="Murat C."/>
            <person name="Sun H."/>
            <person name="Tunlid A."/>
            <person name="Henrissat B."/>
            <person name="Grigoriev I.V."/>
            <person name="Hibbett D.S."/>
            <person name="Martin F."/>
            <person name="Nordberg H.P."/>
            <person name="Cantor M.N."/>
            <person name="Hua S.X."/>
        </authorList>
    </citation>
    <scope>NUCLEOTIDE SEQUENCE [LARGE SCALE GENOMIC DNA]</scope>
    <source>
        <strain evidence="9">h7</strain>
    </source>
</reference>
<name>A0A0C3BDV6_HEBCY</name>
<evidence type="ECO:0000256" key="6">
    <source>
        <dbReference type="ARBA" id="ARBA00023136"/>
    </source>
</evidence>
<evidence type="ECO:0000256" key="3">
    <source>
        <dbReference type="ARBA" id="ARBA00022475"/>
    </source>
</evidence>
<evidence type="ECO:0000256" key="7">
    <source>
        <dbReference type="SAM" id="Phobius"/>
    </source>
</evidence>
<evidence type="ECO:0000256" key="1">
    <source>
        <dbReference type="ARBA" id="ARBA00004651"/>
    </source>
</evidence>
<keyword evidence="6 7" id="KW-0472">Membrane</keyword>
<dbReference type="Proteomes" id="UP000053424">
    <property type="component" value="Unassembled WGS sequence"/>
</dbReference>
<organism evidence="8 9">
    <name type="scientific">Hebeloma cylindrosporum</name>
    <dbReference type="NCBI Taxonomy" id="76867"/>
    <lineage>
        <taxon>Eukaryota</taxon>
        <taxon>Fungi</taxon>
        <taxon>Dikarya</taxon>
        <taxon>Basidiomycota</taxon>
        <taxon>Agaricomycotina</taxon>
        <taxon>Agaricomycetes</taxon>
        <taxon>Agaricomycetidae</taxon>
        <taxon>Agaricales</taxon>
        <taxon>Agaricineae</taxon>
        <taxon>Hymenogastraceae</taxon>
        <taxon>Hebeloma</taxon>
    </lineage>
</organism>
<feature type="transmembrane region" description="Helical" evidence="7">
    <location>
        <begin position="89"/>
        <end position="109"/>
    </location>
</feature>
<feature type="transmembrane region" description="Helical" evidence="7">
    <location>
        <begin position="298"/>
        <end position="320"/>
    </location>
</feature>
<reference evidence="9" key="2">
    <citation type="submission" date="2015-01" db="EMBL/GenBank/DDBJ databases">
        <title>Evolutionary Origins and Diversification of the Mycorrhizal Mutualists.</title>
        <authorList>
            <consortium name="DOE Joint Genome Institute"/>
            <consortium name="Mycorrhizal Genomics Consortium"/>
            <person name="Kohler A."/>
            <person name="Kuo A."/>
            <person name="Nagy L.G."/>
            <person name="Floudas D."/>
            <person name="Copeland A."/>
            <person name="Barry K.W."/>
            <person name="Cichocki N."/>
            <person name="Veneault-Fourrey C."/>
            <person name="LaButti K."/>
            <person name="Lindquist E.A."/>
            <person name="Lipzen A."/>
            <person name="Lundell T."/>
            <person name="Morin E."/>
            <person name="Murat C."/>
            <person name="Riley R."/>
            <person name="Ohm R."/>
            <person name="Sun H."/>
            <person name="Tunlid A."/>
            <person name="Henrissat B."/>
            <person name="Grigoriev I.V."/>
            <person name="Hibbett D.S."/>
            <person name="Martin F."/>
        </authorList>
    </citation>
    <scope>NUCLEOTIDE SEQUENCE [LARGE SCALE GENOMIC DNA]</scope>
    <source>
        <strain evidence="9">h7</strain>
    </source>
</reference>
<dbReference type="InterPro" id="IPR003370">
    <property type="entry name" value="Chromate_transpt"/>
</dbReference>
<dbReference type="GO" id="GO:0015109">
    <property type="term" value="F:chromate transmembrane transporter activity"/>
    <property type="evidence" value="ECO:0007669"/>
    <property type="project" value="InterPro"/>
</dbReference>
<feature type="transmembrane region" description="Helical" evidence="7">
    <location>
        <begin position="129"/>
        <end position="148"/>
    </location>
</feature>
<keyword evidence="3" id="KW-1003">Cell membrane</keyword>
<dbReference type="Pfam" id="PF02417">
    <property type="entry name" value="Chromate_transp"/>
    <property type="match status" value="2"/>
</dbReference>